<feature type="domain" description="Aldehyde ferredoxin oxidoreductase N-terminal" evidence="1">
    <location>
        <begin position="5"/>
        <end position="212"/>
    </location>
</feature>
<gene>
    <name evidence="2" type="ORF">S06H3_01448</name>
</gene>
<dbReference type="Pfam" id="PF02730">
    <property type="entry name" value="AFOR_N"/>
    <property type="match status" value="1"/>
</dbReference>
<protein>
    <recommendedName>
        <fullName evidence="1">Aldehyde ferredoxin oxidoreductase N-terminal domain-containing protein</fullName>
    </recommendedName>
</protein>
<dbReference type="Gene3D" id="3.60.9.10">
    <property type="entry name" value="Aldehyde ferredoxin oxidoreductase, N-terminal domain"/>
    <property type="match status" value="1"/>
</dbReference>
<dbReference type="InterPro" id="IPR036503">
    <property type="entry name" value="Ald_Fedxn_OxRdtase_N_sf"/>
</dbReference>
<proteinExistence type="predicted"/>
<dbReference type="GO" id="GO:0016625">
    <property type="term" value="F:oxidoreductase activity, acting on the aldehyde or oxo group of donors, iron-sulfur protein as acceptor"/>
    <property type="evidence" value="ECO:0007669"/>
    <property type="project" value="InterPro"/>
</dbReference>
<organism evidence="2">
    <name type="scientific">marine sediment metagenome</name>
    <dbReference type="NCBI Taxonomy" id="412755"/>
    <lineage>
        <taxon>unclassified sequences</taxon>
        <taxon>metagenomes</taxon>
        <taxon>ecological metagenomes</taxon>
    </lineage>
</organism>
<dbReference type="EMBL" id="BARV01000363">
    <property type="protein sequence ID" value="GAH97382.1"/>
    <property type="molecule type" value="Genomic_DNA"/>
</dbReference>
<reference evidence="2" key="1">
    <citation type="journal article" date="2014" name="Front. Microbiol.">
        <title>High frequency of phylogenetically diverse reductive dehalogenase-homologous genes in deep subseafloor sedimentary metagenomes.</title>
        <authorList>
            <person name="Kawai M."/>
            <person name="Futagami T."/>
            <person name="Toyoda A."/>
            <person name="Takaki Y."/>
            <person name="Nishi S."/>
            <person name="Hori S."/>
            <person name="Arai W."/>
            <person name="Tsubouchi T."/>
            <person name="Morono Y."/>
            <person name="Uchiyama I."/>
            <person name="Ito T."/>
            <person name="Fujiyama A."/>
            <person name="Inagaki F."/>
            <person name="Takami H."/>
        </authorList>
    </citation>
    <scope>NUCLEOTIDE SEQUENCE</scope>
    <source>
        <strain evidence="2">Expedition CK06-06</strain>
    </source>
</reference>
<dbReference type="InterPro" id="IPR013983">
    <property type="entry name" value="Ald_Fedxn_OxRdtase_N"/>
</dbReference>
<sequence>MLYGYANNLIYIDLSTGNVEKRKIKEDIVKKYFGGAGLAAYIYLTKFNLKSEPFDFKTPLIITTGPFTGTKVPSSGRHCVVSKSPLTGIWGEADVGGSFGDMLKRNGVDGLVVYGSSEKPIYILISENKIEIKDASNLWGKDTYKTHEILEKEIGKGKNKISAMVIGQAGENLVKFASIMTDGKDGRALGRCGMGAVMGSKKLKAIVTLIKKCWSNEYYISCRNISGYYRIII</sequence>
<name>X1JTH1_9ZZZZ</name>
<evidence type="ECO:0000313" key="2">
    <source>
        <dbReference type="EMBL" id="GAH97382.1"/>
    </source>
</evidence>
<accession>X1JTH1</accession>
<dbReference type="SUPFAM" id="SSF56228">
    <property type="entry name" value="Aldehyde ferredoxin oxidoreductase, N-terminal domain"/>
    <property type="match status" value="1"/>
</dbReference>
<dbReference type="SMART" id="SM00790">
    <property type="entry name" value="AFOR_N"/>
    <property type="match status" value="1"/>
</dbReference>
<dbReference type="GO" id="GO:0051536">
    <property type="term" value="F:iron-sulfur cluster binding"/>
    <property type="evidence" value="ECO:0007669"/>
    <property type="project" value="InterPro"/>
</dbReference>
<dbReference type="AlphaFoldDB" id="X1JTH1"/>
<evidence type="ECO:0000259" key="1">
    <source>
        <dbReference type="SMART" id="SM00790"/>
    </source>
</evidence>
<comment type="caution">
    <text evidence="2">The sequence shown here is derived from an EMBL/GenBank/DDBJ whole genome shotgun (WGS) entry which is preliminary data.</text>
</comment>
<dbReference type="PANTHER" id="PTHR30038">
    <property type="entry name" value="ALDEHYDE FERREDOXIN OXIDOREDUCTASE"/>
    <property type="match status" value="1"/>
</dbReference>
<dbReference type="PANTHER" id="PTHR30038:SF0">
    <property type="entry name" value="TUNGSTEN-CONTAINING ALDEHYDE FERREDOXIN OXIDOREDUCTASE"/>
    <property type="match status" value="1"/>
</dbReference>
<dbReference type="InterPro" id="IPR051919">
    <property type="entry name" value="W-dependent_AOR"/>
</dbReference>